<proteinExistence type="predicted"/>
<comment type="caution">
    <text evidence="1">The sequence shown here is derived from an EMBL/GenBank/DDBJ whole genome shotgun (WGS) entry which is preliminary data.</text>
</comment>
<reference evidence="2" key="1">
    <citation type="journal article" date="2019" name="Int. J. Syst. Evol. Microbiol.">
        <title>The Global Catalogue of Microorganisms (GCM) 10K type strain sequencing project: providing services to taxonomists for standard genome sequencing and annotation.</title>
        <authorList>
            <consortium name="The Broad Institute Genomics Platform"/>
            <consortium name="The Broad Institute Genome Sequencing Center for Infectious Disease"/>
            <person name="Wu L."/>
            <person name="Ma J."/>
        </authorList>
    </citation>
    <scope>NUCLEOTIDE SEQUENCE [LARGE SCALE GENOMIC DNA]</scope>
    <source>
        <strain evidence="2">CGMCC 1.13666</strain>
    </source>
</reference>
<dbReference type="Proteomes" id="UP001596411">
    <property type="component" value="Unassembled WGS sequence"/>
</dbReference>
<dbReference type="PANTHER" id="PTHR42852">
    <property type="entry name" value="THIOL:DISULFIDE INTERCHANGE PROTEIN DSBE"/>
    <property type="match status" value="1"/>
</dbReference>
<evidence type="ECO:0000313" key="2">
    <source>
        <dbReference type="Proteomes" id="UP001596411"/>
    </source>
</evidence>
<name>A0ABW2EUX1_9GAMM</name>
<dbReference type="RefSeq" id="WP_346061719.1">
    <property type="nucleotide sequence ID" value="NZ_BAAADR010000004.1"/>
</dbReference>
<dbReference type="InterPro" id="IPR036249">
    <property type="entry name" value="Thioredoxin-like_sf"/>
</dbReference>
<dbReference type="PANTHER" id="PTHR42852:SF13">
    <property type="entry name" value="PROTEIN DIPZ"/>
    <property type="match status" value="1"/>
</dbReference>
<dbReference type="EMBL" id="JBHSZP010000002">
    <property type="protein sequence ID" value="MFC7088443.1"/>
    <property type="molecule type" value="Genomic_DNA"/>
</dbReference>
<protein>
    <submittedName>
        <fullName evidence="1">TlpA disulfide reductase family protein</fullName>
    </submittedName>
</protein>
<dbReference type="CDD" id="cd02966">
    <property type="entry name" value="TlpA_like_family"/>
    <property type="match status" value="1"/>
</dbReference>
<organism evidence="1 2">
    <name type="scientific">Halomonas salifodinae</name>
    <dbReference type="NCBI Taxonomy" id="438745"/>
    <lineage>
        <taxon>Bacteria</taxon>
        <taxon>Pseudomonadati</taxon>
        <taxon>Pseudomonadota</taxon>
        <taxon>Gammaproteobacteria</taxon>
        <taxon>Oceanospirillales</taxon>
        <taxon>Halomonadaceae</taxon>
        <taxon>Halomonas</taxon>
    </lineage>
</organism>
<accession>A0ABW2EUX1</accession>
<evidence type="ECO:0000313" key="1">
    <source>
        <dbReference type="EMBL" id="MFC7088443.1"/>
    </source>
</evidence>
<dbReference type="SUPFAM" id="SSF52833">
    <property type="entry name" value="Thioredoxin-like"/>
    <property type="match status" value="1"/>
</dbReference>
<dbReference type="InterPro" id="IPR050553">
    <property type="entry name" value="Thioredoxin_ResA/DsbE_sf"/>
</dbReference>
<gene>
    <name evidence="1" type="ORF">ACFQH5_02620</name>
</gene>
<sequence length="158" mass="17472">MDHPPEWQVSQWLNSERPLGLAELRGRVVLLHAFQMLCPGCVLHGLPQTQRVARLLAGTPLTVVGLHTVFEHHAVMGPEALAVFLAEHGYDFPVGIDAPGPEGDPLPRTMRAYQLEGTPSTLLFDARGRLRYRHFGVEEDLRLGAQLGLLLQEAETRG</sequence>
<keyword evidence="2" id="KW-1185">Reference proteome</keyword>
<dbReference type="Gene3D" id="3.40.30.10">
    <property type="entry name" value="Glutaredoxin"/>
    <property type="match status" value="1"/>
</dbReference>